<name>A0A930UDU8_9FLAO</name>
<dbReference type="RefSeq" id="WP_194312750.1">
    <property type="nucleotide sequence ID" value="NZ_JADHEC010000033.1"/>
</dbReference>
<keyword evidence="2" id="KW-1185">Reference proteome</keyword>
<evidence type="ECO:0000313" key="2">
    <source>
        <dbReference type="Proteomes" id="UP000646211"/>
    </source>
</evidence>
<dbReference type="Proteomes" id="UP000646211">
    <property type="component" value="Unassembled WGS sequence"/>
</dbReference>
<sequence>MLENINLEIAKLNDIEGVLDLQKLYLVSNLSEEEKKSGFVTTPFSVEQLTYVINNEGLFIAKDNNKVIAYIFAESWDFFSQYPIFEYMISLFPKLEFLDFEINSTTSFQYGPICIDKKYRGKGLINLLFEFMRIHVVKKYTLSLTFINKTNIPSYRAHTEKLKWTDIGEFQFNDNNYYILAYNMNMPTLETA</sequence>
<dbReference type="EMBL" id="JADHEC010000033">
    <property type="protein sequence ID" value="MBF2709511.1"/>
    <property type="molecule type" value="Genomic_DNA"/>
</dbReference>
<proteinExistence type="predicted"/>
<protein>
    <submittedName>
        <fullName evidence="1">GNAT family acetyltransferase</fullName>
    </submittedName>
</protein>
<gene>
    <name evidence="1" type="ORF">IR213_13060</name>
</gene>
<comment type="caution">
    <text evidence="1">The sequence shown here is derived from an EMBL/GenBank/DDBJ whole genome shotgun (WGS) entry which is preliminary data.</text>
</comment>
<organism evidence="1 2">
    <name type="scientific">Flavobacterium soyangense</name>
    <dbReference type="NCBI Taxonomy" id="2023265"/>
    <lineage>
        <taxon>Bacteria</taxon>
        <taxon>Pseudomonadati</taxon>
        <taxon>Bacteroidota</taxon>
        <taxon>Flavobacteriia</taxon>
        <taxon>Flavobacteriales</taxon>
        <taxon>Flavobacteriaceae</taxon>
        <taxon>Flavobacterium</taxon>
    </lineage>
</organism>
<reference evidence="1" key="1">
    <citation type="submission" date="2020-11" db="EMBL/GenBank/DDBJ databases">
        <title>Genome of Flavobacterium soyangense.</title>
        <authorList>
            <person name="Liu Q."/>
            <person name="Xin Y.-H."/>
        </authorList>
    </citation>
    <scope>NUCLEOTIDE SEQUENCE</scope>
    <source>
        <strain evidence="1">CGMCC 1.13493</strain>
    </source>
</reference>
<dbReference type="AlphaFoldDB" id="A0A930UDU8"/>
<accession>A0A930UDU8</accession>
<dbReference type="InterPro" id="IPR016181">
    <property type="entry name" value="Acyl_CoA_acyltransferase"/>
</dbReference>
<dbReference type="Gene3D" id="3.40.630.30">
    <property type="match status" value="1"/>
</dbReference>
<evidence type="ECO:0000313" key="1">
    <source>
        <dbReference type="EMBL" id="MBF2709511.1"/>
    </source>
</evidence>
<dbReference type="SUPFAM" id="SSF55729">
    <property type="entry name" value="Acyl-CoA N-acyltransferases (Nat)"/>
    <property type="match status" value="1"/>
</dbReference>